<keyword evidence="2" id="KW-1185">Reference proteome</keyword>
<accession>A0A2G8SES2</accession>
<reference evidence="1 2" key="1">
    <citation type="journal article" date="2015" name="Sci. Rep.">
        <title>Chromosome-level genome map provides insights into diverse defense mechanisms in the medicinal fungus Ganoderma sinense.</title>
        <authorList>
            <person name="Zhu Y."/>
            <person name="Xu J."/>
            <person name="Sun C."/>
            <person name="Zhou S."/>
            <person name="Xu H."/>
            <person name="Nelson D.R."/>
            <person name="Qian J."/>
            <person name="Song J."/>
            <person name="Luo H."/>
            <person name="Xiang L."/>
            <person name="Li Y."/>
            <person name="Xu Z."/>
            <person name="Ji A."/>
            <person name="Wang L."/>
            <person name="Lu S."/>
            <person name="Hayward A."/>
            <person name="Sun W."/>
            <person name="Li X."/>
            <person name="Schwartz D.C."/>
            <person name="Wang Y."/>
            <person name="Chen S."/>
        </authorList>
    </citation>
    <scope>NUCLEOTIDE SEQUENCE [LARGE SCALE GENOMIC DNA]</scope>
    <source>
        <strain evidence="1 2">ZZ0214-1</strain>
    </source>
</reference>
<gene>
    <name evidence="1" type="ORF">GSI_05519</name>
</gene>
<dbReference type="EMBL" id="AYKW01000011">
    <property type="protein sequence ID" value="PIL32274.1"/>
    <property type="molecule type" value="Genomic_DNA"/>
</dbReference>
<evidence type="ECO:0000313" key="2">
    <source>
        <dbReference type="Proteomes" id="UP000230002"/>
    </source>
</evidence>
<proteinExistence type="predicted"/>
<sequence length="123" mass="12846">MEGKKAYGCTNGGEYHGDFSSQQKTMDASMNAADGLNRVDWHTGGPERTLAVQGSDDSASAFLLKEGQVATVIRFTAASNLSLNTPALGDVFDVQISGGGAVAPGGVGERRFSADEYHFGSVR</sequence>
<name>A0A2G8SES2_9APHY</name>
<comment type="caution">
    <text evidence="1">The sequence shown here is derived from an EMBL/GenBank/DDBJ whole genome shotgun (WGS) entry which is preliminary data.</text>
</comment>
<dbReference type="STRING" id="1077348.A0A2G8SES2"/>
<dbReference type="AlphaFoldDB" id="A0A2G8SES2"/>
<organism evidence="1 2">
    <name type="scientific">Ganoderma sinense ZZ0214-1</name>
    <dbReference type="NCBI Taxonomy" id="1077348"/>
    <lineage>
        <taxon>Eukaryota</taxon>
        <taxon>Fungi</taxon>
        <taxon>Dikarya</taxon>
        <taxon>Basidiomycota</taxon>
        <taxon>Agaricomycotina</taxon>
        <taxon>Agaricomycetes</taxon>
        <taxon>Polyporales</taxon>
        <taxon>Polyporaceae</taxon>
        <taxon>Ganoderma</taxon>
    </lineage>
</organism>
<evidence type="ECO:0000313" key="1">
    <source>
        <dbReference type="EMBL" id="PIL32274.1"/>
    </source>
</evidence>
<protein>
    <submittedName>
        <fullName evidence="1">Uncharacterized protein</fullName>
    </submittedName>
</protein>
<dbReference type="Proteomes" id="UP000230002">
    <property type="component" value="Unassembled WGS sequence"/>
</dbReference>